<dbReference type="WBParaSite" id="JU765_v2.g16474.t1">
    <property type="protein sequence ID" value="JU765_v2.g16474.t1"/>
    <property type="gene ID" value="JU765_v2.g16474"/>
</dbReference>
<organism evidence="1 2">
    <name type="scientific">Panagrolaimus sp. JU765</name>
    <dbReference type="NCBI Taxonomy" id="591449"/>
    <lineage>
        <taxon>Eukaryota</taxon>
        <taxon>Metazoa</taxon>
        <taxon>Ecdysozoa</taxon>
        <taxon>Nematoda</taxon>
        <taxon>Chromadorea</taxon>
        <taxon>Rhabditida</taxon>
        <taxon>Tylenchina</taxon>
        <taxon>Panagrolaimomorpha</taxon>
        <taxon>Panagrolaimoidea</taxon>
        <taxon>Panagrolaimidae</taxon>
        <taxon>Panagrolaimus</taxon>
    </lineage>
</organism>
<protein>
    <submittedName>
        <fullName evidence="2">Uncharacterized protein</fullName>
    </submittedName>
</protein>
<evidence type="ECO:0000313" key="1">
    <source>
        <dbReference type="Proteomes" id="UP000887576"/>
    </source>
</evidence>
<name>A0AC34QHX8_9BILA</name>
<reference evidence="2" key="1">
    <citation type="submission" date="2022-11" db="UniProtKB">
        <authorList>
            <consortium name="WormBaseParasite"/>
        </authorList>
    </citation>
    <scope>IDENTIFICATION</scope>
</reference>
<sequence length="194" mass="23152">MVSCNDVIVHIVEFVKFLLLFNAFDLFLRMNSKVDFNNDPNIMSTFCYRQLEFKIRCVIKLPEKDKRYRLLSARVDYYGQGKHIMPEDMCNAYEKYKAYRERNINYETDKIVSFYVRIVVVSTLFVYACSLFYDETKFQPNLYAVVWISCCMVVFCMAFIVLYFKSFRDDPIKEKDCPELKISEGKPILVYNFV</sequence>
<proteinExistence type="predicted"/>
<accession>A0AC34QHX8</accession>
<evidence type="ECO:0000313" key="2">
    <source>
        <dbReference type="WBParaSite" id="JU765_v2.g16474.t1"/>
    </source>
</evidence>
<dbReference type="Proteomes" id="UP000887576">
    <property type="component" value="Unplaced"/>
</dbReference>